<comment type="subcellular location">
    <subcellularLocation>
        <location evidence="1">Membrane</location>
        <topology evidence="1">Multi-pass membrane protein</topology>
    </subcellularLocation>
</comment>
<evidence type="ECO:0000256" key="3">
    <source>
        <dbReference type="ARBA" id="ARBA00022692"/>
    </source>
</evidence>
<evidence type="ECO:0000256" key="4">
    <source>
        <dbReference type="ARBA" id="ARBA00022989"/>
    </source>
</evidence>
<organism evidence="6 7">
    <name type="scientific">Rhodococcus triatomae</name>
    <dbReference type="NCBI Taxonomy" id="300028"/>
    <lineage>
        <taxon>Bacteria</taxon>
        <taxon>Bacillati</taxon>
        <taxon>Actinomycetota</taxon>
        <taxon>Actinomycetes</taxon>
        <taxon>Mycobacteriales</taxon>
        <taxon>Nocardiaceae</taxon>
        <taxon>Rhodococcus</taxon>
    </lineage>
</organism>
<evidence type="ECO:0008006" key="8">
    <source>
        <dbReference type="Google" id="ProtNLM"/>
    </source>
</evidence>
<dbReference type="EMBL" id="FNDN01000011">
    <property type="protein sequence ID" value="SDI80347.1"/>
    <property type="molecule type" value="Genomic_DNA"/>
</dbReference>
<protein>
    <recommendedName>
        <fullName evidence="8">Tryptophan-rich sensory protein</fullName>
    </recommendedName>
</protein>
<reference evidence="6 7" key="1">
    <citation type="submission" date="2016-10" db="EMBL/GenBank/DDBJ databases">
        <authorList>
            <person name="de Groot N.N."/>
        </authorList>
    </citation>
    <scope>NUCLEOTIDE SEQUENCE [LARGE SCALE GENOMIC DNA]</scope>
    <source>
        <strain evidence="6 7">DSM 44892</strain>
    </source>
</reference>
<dbReference type="InterPro" id="IPR004307">
    <property type="entry name" value="TspO_MBR"/>
</dbReference>
<dbReference type="InterPro" id="IPR038330">
    <property type="entry name" value="TspO/MBR-related_sf"/>
</dbReference>
<dbReference type="PANTHER" id="PTHR33802">
    <property type="entry name" value="SI:CH211-161H7.5-RELATED"/>
    <property type="match status" value="1"/>
</dbReference>
<evidence type="ECO:0000256" key="1">
    <source>
        <dbReference type="ARBA" id="ARBA00004141"/>
    </source>
</evidence>
<dbReference type="GO" id="GO:0016020">
    <property type="term" value="C:membrane"/>
    <property type="evidence" value="ECO:0007669"/>
    <property type="project" value="UniProtKB-SubCell"/>
</dbReference>
<comment type="similarity">
    <text evidence="2">Belongs to the TspO/BZRP family.</text>
</comment>
<name>A0A1G8NJQ7_9NOCA</name>
<gene>
    <name evidence="6" type="ORF">SAMN05444695_11188</name>
</gene>
<dbReference type="OrthoDB" id="5189031at2"/>
<dbReference type="Pfam" id="PF03073">
    <property type="entry name" value="TspO_MBR"/>
    <property type="match status" value="1"/>
</dbReference>
<dbReference type="AlphaFoldDB" id="A0A1G8NJQ7"/>
<keyword evidence="4" id="KW-1133">Transmembrane helix</keyword>
<dbReference type="PANTHER" id="PTHR33802:SF1">
    <property type="entry name" value="XK-RELATED PROTEIN"/>
    <property type="match status" value="1"/>
</dbReference>
<dbReference type="Proteomes" id="UP000183263">
    <property type="component" value="Unassembled WGS sequence"/>
</dbReference>
<keyword evidence="5" id="KW-0472">Membrane</keyword>
<evidence type="ECO:0000256" key="2">
    <source>
        <dbReference type="ARBA" id="ARBA00007524"/>
    </source>
</evidence>
<accession>A0A1G8NJQ7</accession>
<keyword evidence="3" id="KW-0812">Transmembrane</keyword>
<evidence type="ECO:0000313" key="6">
    <source>
        <dbReference type="EMBL" id="SDI80347.1"/>
    </source>
</evidence>
<proteinExistence type="inferred from homology"/>
<evidence type="ECO:0000256" key="5">
    <source>
        <dbReference type="ARBA" id="ARBA00023136"/>
    </source>
</evidence>
<sequence>MDTHSAASSDTARIVAVVGATVLAIVGSFVGSGVVVGTPVAEAAGGALAPGATAVAPASPAFSIWSVVYVGFVAYAIWQALPAQRANERQRRAGWWIALAMILNAAWILSIQFDLLWVSVLVILALLATLVVIFRSFVSNPPASTVEAVVADGTMFLYLGWVCVAVVANIAAALASEGIDPFGLGATTWAIVVLVVVGVVSVVLATAGHGRLAPAVAIAWGLVWIAVARSDEATAPSTAVAVTSAVVAAVALLAAVSVRVLERGRAA</sequence>
<keyword evidence="7" id="KW-1185">Reference proteome</keyword>
<dbReference type="RefSeq" id="WP_072738952.1">
    <property type="nucleotide sequence ID" value="NZ_CP048813.1"/>
</dbReference>
<evidence type="ECO:0000313" key="7">
    <source>
        <dbReference type="Proteomes" id="UP000183263"/>
    </source>
</evidence>
<dbReference type="Gene3D" id="1.20.1260.100">
    <property type="entry name" value="TspO/MBR protein"/>
    <property type="match status" value="1"/>
</dbReference>